<dbReference type="AlphaFoldDB" id="A0A556QRM7"/>
<dbReference type="Proteomes" id="UP000315648">
    <property type="component" value="Unassembled WGS sequence"/>
</dbReference>
<accession>A0A556QRM7</accession>
<name>A0A556QRM7_9BACT</name>
<dbReference type="EMBL" id="VMBG01000001">
    <property type="protein sequence ID" value="TSJ79288.1"/>
    <property type="molecule type" value="Genomic_DNA"/>
</dbReference>
<sequence>MKKSSSAPHPTLPPNVSGVIPAFAQVADFGPARSEIGIGCLMPWLGKLYILNYVSHRKQTGTGTGLRVIDENFQMSRHPAGVDGTYANRFVHDQSSQLIIGPHVIDTKHKVRTVKELTEIRLCGTATHLTDPKNLVYMLGMEGELFELNVRTLKVKHLFDLTKELGTPGEMSCHFKDCYTEGGRLVVANNDYSEPDFLGKQTEGTLAEFDGVKWTVIERKPYVGLGGLGPYGNNIFATGWDRASAILKVFTGGDKKWTTYRLPKASHCWEHKWQTEWPRIRSTEHERLLMDHHGMFYELSPWAFGNRIWGIRPISTHLWVHGDFCSWKGMLIIGGDNTSHESGGNLQCAEPQSGLWFGKTDDLWKLGKPKGWGGPWWETPVKANEPSDPYLMTGFDQKCVHLSHDAKKPVAITIEVDALGHGKFHPWRTIDVAANASEVVTFPPGFSAHWVRVVANKSCNATAHFHYT</sequence>
<dbReference type="OrthoDB" id="9758853at2"/>
<evidence type="ECO:0000313" key="1">
    <source>
        <dbReference type="EMBL" id="TSJ79288.1"/>
    </source>
</evidence>
<reference evidence="1 2" key="1">
    <citation type="submission" date="2019-07" db="EMBL/GenBank/DDBJ databases">
        <title>Description of 53C-WASEF.</title>
        <authorList>
            <person name="Pitt A."/>
            <person name="Hahn M.W."/>
        </authorList>
    </citation>
    <scope>NUCLEOTIDE SEQUENCE [LARGE SCALE GENOMIC DNA]</scope>
    <source>
        <strain evidence="1 2">53C-WASEF</strain>
    </source>
</reference>
<comment type="caution">
    <text evidence="1">The sequence shown here is derived from an EMBL/GenBank/DDBJ whole genome shotgun (WGS) entry which is preliminary data.</text>
</comment>
<gene>
    <name evidence="1" type="ORF">FPL22_08345</name>
</gene>
<proteinExistence type="predicted"/>
<organism evidence="1 2">
    <name type="scientific">Rariglobus hedericola</name>
    <dbReference type="NCBI Taxonomy" id="2597822"/>
    <lineage>
        <taxon>Bacteria</taxon>
        <taxon>Pseudomonadati</taxon>
        <taxon>Verrucomicrobiota</taxon>
        <taxon>Opitutia</taxon>
        <taxon>Opitutales</taxon>
        <taxon>Opitutaceae</taxon>
        <taxon>Rariglobus</taxon>
    </lineage>
</organism>
<evidence type="ECO:0000313" key="2">
    <source>
        <dbReference type="Proteomes" id="UP000315648"/>
    </source>
</evidence>
<keyword evidence="2" id="KW-1185">Reference proteome</keyword>
<dbReference type="RefSeq" id="WP_144229681.1">
    <property type="nucleotide sequence ID" value="NZ_CBCRVV010000020.1"/>
</dbReference>
<protein>
    <submittedName>
        <fullName evidence="1">Uncharacterized protein</fullName>
    </submittedName>
</protein>